<protein>
    <submittedName>
        <fullName evidence="1">Uncharacterized protein</fullName>
    </submittedName>
</protein>
<accession>A0ACB9R3P3</accession>
<keyword evidence="2" id="KW-1185">Reference proteome</keyword>
<evidence type="ECO:0000313" key="2">
    <source>
        <dbReference type="Proteomes" id="UP001057402"/>
    </source>
</evidence>
<comment type="caution">
    <text evidence="1">The sequence shown here is derived from an EMBL/GenBank/DDBJ whole genome shotgun (WGS) entry which is preliminary data.</text>
</comment>
<name>A0ACB9R3P3_9MYRT</name>
<dbReference type="Proteomes" id="UP001057402">
    <property type="component" value="Chromosome 4"/>
</dbReference>
<dbReference type="EMBL" id="CM042883">
    <property type="protein sequence ID" value="KAI4373510.1"/>
    <property type="molecule type" value="Genomic_DNA"/>
</dbReference>
<sequence>MSKTRPCPTKTLLRTVARSPAPVAAATTSEFNDLLRGLSRRSQFSDSLLLFRSILRLGVPPDAFSFPFPIKACASLGLPVNGSLLHCRAVKAGCIHEPFVLTALISMYARCGLVNVARKVFDDIPEEMATAVCYNAMISGYGLDENVVEAADMFNRMRQSGVKVGSVTILGLIPACSLNEHFTLGVSLHGLVFGLGFDGDSTVENCLLSMYGKCGTVESARRLFDAMNVKGLITWNAMISAYAQHGYAGQVLELYEEMKLHNICPDAITFVGVLSSCAHVGDYKLGCDVEKQIEMRKLGDNPFLSNALINMHMRCGKLAKARAVFDAMAEKTVISWTAIINGYGIHGYGRIAAELFDEMITEGIRPDGTAFVSVLSACSHAGLTQKGLDYFNEMEKRYNLHPGTEHYSCVIDLFGRAGQLEKALSIIRSMPVKPDGAVWGALLGACRIHRNVELAELAFKHVSELEPENVGYYVLLSSIYDDARDMDGVIKVRKMMRERKLRKEPGCSYVQCNGRTHLFLAGDVNHRQNDEIYSKLAELENTVKEMDGSGDSHRKCNSRGSLLGVSVHSEKLAVSFAILNTKPGEEITVMKNLRVCEDCHLFMKLITRAVDRRFTVRDATRFHHFRDGICSCQDYW</sequence>
<gene>
    <name evidence="1" type="ORF">MLD38_011629</name>
</gene>
<evidence type="ECO:0000313" key="1">
    <source>
        <dbReference type="EMBL" id="KAI4373510.1"/>
    </source>
</evidence>
<reference evidence="2" key="1">
    <citation type="journal article" date="2023" name="Front. Plant Sci.">
        <title>Chromosomal-level genome assembly of Melastoma candidum provides insights into trichome evolution.</title>
        <authorList>
            <person name="Zhong Y."/>
            <person name="Wu W."/>
            <person name="Sun C."/>
            <person name="Zou P."/>
            <person name="Liu Y."/>
            <person name="Dai S."/>
            <person name="Zhou R."/>
        </authorList>
    </citation>
    <scope>NUCLEOTIDE SEQUENCE [LARGE SCALE GENOMIC DNA]</scope>
</reference>
<organism evidence="1 2">
    <name type="scientific">Melastoma candidum</name>
    <dbReference type="NCBI Taxonomy" id="119954"/>
    <lineage>
        <taxon>Eukaryota</taxon>
        <taxon>Viridiplantae</taxon>
        <taxon>Streptophyta</taxon>
        <taxon>Embryophyta</taxon>
        <taxon>Tracheophyta</taxon>
        <taxon>Spermatophyta</taxon>
        <taxon>Magnoliopsida</taxon>
        <taxon>eudicotyledons</taxon>
        <taxon>Gunneridae</taxon>
        <taxon>Pentapetalae</taxon>
        <taxon>rosids</taxon>
        <taxon>malvids</taxon>
        <taxon>Myrtales</taxon>
        <taxon>Melastomataceae</taxon>
        <taxon>Melastomatoideae</taxon>
        <taxon>Melastomateae</taxon>
        <taxon>Melastoma</taxon>
    </lineage>
</organism>
<proteinExistence type="predicted"/>